<dbReference type="GO" id="GO:0004497">
    <property type="term" value="F:monooxygenase activity"/>
    <property type="evidence" value="ECO:0007669"/>
    <property type="project" value="UniProtKB-KW"/>
</dbReference>
<evidence type="ECO:0000256" key="2">
    <source>
        <dbReference type="ARBA" id="ARBA00023002"/>
    </source>
</evidence>
<proteinExistence type="predicted"/>
<protein>
    <submittedName>
        <fullName evidence="5">Uncharacterized protein</fullName>
    </submittedName>
</protein>
<keyword evidence="2" id="KW-0560">Oxidoreductase</keyword>
<evidence type="ECO:0000313" key="5">
    <source>
        <dbReference type="EMBL" id="RUP44633.1"/>
    </source>
</evidence>
<dbReference type="InterPro" id="IPR036396">
    <property type="entry name" value="Cyt_P450_sf"/>
</dbReference>
<dbReference type="SUPFAM" id="SSF48264">
    <property type="entry name" value="Cytochrome P450"/>
    <property type="match status" value="1"/>
</dbReference>
<evidence type="ECO:0000256" key="1">
    <source>
        <dbReference type="ARBA" id="ARBA00022723"/>
    </source>
</evidence>
<evidence type="ECO:0000256" key="3">
    <source>
        <dbReference type="ARBA" id="ARBA00023004"/>
    </source>
</evidence>
<evidence type="ECO:0000256" key="4">
    <source>
        <dbReference type="ARBA" id="ARBA00023033"/>
    </source>
</evidence>
<dbReference type="Gene3D" id="1.10.630.10">
    <property type="entry name" value="Cytochrome P450"/>
    <property type="match status" value="1"/>
</dbReference>
<comment type="caution">
    <text evidence="5">The sequence shown here is derived from an EMBL/GenBank/DDBJ whole genome shotgun (WGS) entry which is preliminary data.</text>
</comment>
<dbReference type="GO" id="GO:0020037">
    <property type="term" value="F:heme binding"/>
    <property type="evidence" value="ECO:0007669"/>
    <property type="project" value="InterPro"/>
</dbReference>
<keyword evidence="6" id="KW-1185">Reference proteome</keyword>
<dbReference type="InterPro" id="IPR002401">
    <property type="entry name" value="Cyt_P450_E_grp-I"/>
</dbReference>
<accession>A0A433D1C5</accession>
<name>A0A433D1C5_9FUNG</name>
<dbReference type="InterPro" id="IPR001128">
    <property type="entry name" value="Cyt_P450"/>
</dbReference>
<dbReference type="InterPro" id="IPR050364">
    <property type="entry name" value="Cytochrome_P450_fung"/>
</dbReference>
<reference evidence="5 6" key="1">
    <citation type="journal article" date="2018" name="New Phytol.">
        <title>Phylogenomics of Endogonaceae and evolution of mycorrhizas within Mucoromycota.</title>
        <authorList>
            <person name="Chang Y."/>
            <person name="Desiro A."/>
            <person name="Na H."/>
            <person name="Sandor L."/>
            <person name="Lipzen A."/>
            <person name="Clum A."/>
            <person name="Barry K."/>
            <person name="Grigoriev I.V."/>
            <person name="Martin F.M."/>
            <person name="Stajich J.E."/>
            <person name="Smith M.E."/>
            <person name="Bonito G."/>
            <person name="Spatafora J.W."/>
        </authorList>
    </citation>
    <scope>NUCLEOTIDE SEQUENCE [LARGE SCALE GENOMIC DNA]</scope>
    <source>
        <strain evidence="5 6">GMNB39</strain>
    </source>
</reference>
<evidence type="ECO:0000313" key="6">
    <source>
        <dbReference type="Proteomes" id="UP000268093"/>
    </source>
</evidence>
<dbReference type="AlphaFoldDB" id="A0A433D1C5"/>
<gene>
    <name evidence="5" type="ORF">BC936DRAFT_149195</name>
</gene>
<keyword evidence="1" id="KW-0479">Metal-binding</keyword>
<dbReference type="OrthoDB" id="1103324at2759"/>
<keyword evidence="4" id="KW-0503">Monooxygenase</keyword>
<dbReference type="Pfam" id="PF00067">
    <property type="entry name" value="p450"/>
    <property type="match status" value="1"/>
</dbReference>
<dbReference type="GO" id="GO:0016705">
    <property type="term" value="F:oxidoreductase activity, acting on paired donors, with incorporation or reduction of molecular oxygen"/>
    <property type="evidence" value="ECO:0007669"/>
    <property type="project" value="InterPro"/>
</dbReference>
<dbReference type="EMBL" id="RBNI01008576">
    <property type="protein sequence ID" value="RUP44633.1"/>
    <property type="molecule type" value="Genomic_DNA"/>
</dbReference>
<sequence>MFNKTLTMDNPDYKEIIPIAIEFLVIAGDITMEIFTFLSPLLGGQVHRAGVIQLNSGSCLGIYNTNGGLILAGLDTSSIVLLNGIGILTNEPKVQERAFAGIKDNVGLDRLLRDTNEERHSFTRAILIEIVRFRPPLCLGLPHCNNKDEEYERYCIP</sequence>
<dbReference type="PANTHER" id="PTHR46300">
    <property type="entry name" value="P450, PUTATIVE (EUROFUNG)-RELATED-RELATED"/>
    <property type="match status" value="1"/>
</dbReference>
<dbReference type="Proteomes" id="UP000268093">
    <property type="component" value="Unassembled WGS sequence"/>
</dbReference>
<dbReference type="PRINTS" id="PR00463">
    <property type="entry name" value="EP450I"/>
</dbReference>
<dbReference type="PANTHER" id="PTHR46300:SF2">
    <property type="entry name" value="CYTOCHROME P450 MONOOXYGENASE ALNH-RELATED"/>
    <property type="match status" value="1"/>
</dbReference>
<organism evidence="5 6">
    <name type="scientific">Jimgerdemannia flammicorona</name>
    <dbReference type="NCBI Taxonomy" id="994334"/>
    <lineage>
        <taxon>Eukaryota</taxon>
        <taxon>Fungi</taxon>
        <taxon>Fungi incertae sedis</taxon>
        <taxon>Mucoromycota</taxon>
        <taxon>Mucoromycotina</taxon>
        <taxon>Endogonomycetes</taxon>
        <taxon>Endogonales</taxon>
        <taxon>Endogonaceae</taxon>
        <taxon>Jimgerdemannia</taxon>
    </lineage>
</organism>
<dbReference type="GO" id="GO:0005506">
    <property type="term" value="F:iron ion binding"/>
    <property type="evidence" value="ECO:0007669"/>
    <property type="project" value="InterPro"/>
</dbReference>
<keyword evidence="3" id="KW-0408">Iron</keyword>